<reference evidence="5 6" key="1">
    <citation type="submission" date="2015-08" db="EMBL/GenBank/DDBJ databases">
        <title>Emmonsia species relationships and genome sequence.</title>
        <authorList>
            <person name="Cuomo C.A."/>
            <person name="Schwartz I.S."/>
            <person name="Kenyon C."/>
            <person name="De Hoog G.S."/>
            <person name="Govender N.P."/>
            <person name="Botha A."/>
            <person name="Moreno L."/>
            <person name="De Vries M."/>
            <person name="Munoz J.F."/>
            <person name="Stielow J.B."/>
        </authorList>
    </citation>
    <scope>NUCLEOTIDE SEQUENCE [LARGE SCALE GENOMIC DNA]</scope>
    <source>
        <strain evidence="5 6">EI222</strain>
    </source>
</reference>
<evidence type="ECO:0000313" key="6">
    <source>
        <dbReference type="Proteomes" id="UP000242791"/>
    </source>
</evidence>
<sequence length="83" mass="9921">QINVPPEPIEIEGENEWEIEEVLASRINRGKLQYRVKWLGFDDDFSWYPARNLKGSPHLLREFHIANPTKPRRPKRLNDWLEA</sequence>
<dbReference type="InterPro" id="IPR051219">
    <property type="entry name" value="Heterochromatin_chromo-domain"/>
</dbReference>
<dbReference type="Proteomes" id="UP000242791">
    <property type="component" value="Unassembled WGS sequence"/>
</dbReference>
<dbReference type="GO" id="GO:0005634">
    <property type="term" value="C:nucleus"/>
    <property type="evidence" value="ECO:0007669"/>
    <property type="project" value="UniProtKB-SubCell"/>
</dbReference>
<dbReference type="STRING" id="1658174.A0A1J9R5E2"/>
<keyword evidence="3" id="KW-0539">Nucleus</keyword>
<dbReference type="CDD" id="cd00024">
    <property type="entry name" value="CD_CSD"/>
    <property type="match status" value="1"/>
</dbReference>
<dbReference type="InterPro" id="IPR016197">
    <property type="entry name" value="Chromo-like_dom_sf"/>
</dbReference>
<keyword evidence="6" id="KW-1185">Reference proteome</keyword>
<dbReference type="InterPro" id="IPR023780">
    <property type="entry name" value="Chromo_domain"/>
</dbReference>
<comment type="caution">
    <text evidence="5">The sequence shown here is derived from an EMBL/GenBank/DDBJ whole genome shotgun (WGS) entry which is preliminary data.</text>
</comment>
<dbReference type="PROSITE" id="PS50013">
    <property type="entry name" value="CHROMO_2"/>
    <property type="match status" value="1"/>
</dbReference>
<evidence type="ECO:0000256" key="2">
    <source>
        <dbReference type="ARBA" id="ARBA00011353"/>
    </source>
</evidence>
<dbReference type="SUPFAM" id="SSF54160">
    <property type="entry name" value="Chromo domain-like"/>
    <property type="match status" value="1"/>
</dbReference>
<evidence type="ECO:0000256" key="3">
    <source>
        <dbReference type="ARBA" id="ARBA00023242"/>
    </source>
</evidence>
<feature type="domain" description="Chromo" evidence="4">
    <location>
        <begin position="17"/>
        <end position="75"/>
    </location>
</feature>
<name>A0A1J9R5E2_9EURO</name>
<dbReference type="EMBL" id="LGTZ01000085">
    <property type="protein sequence ID" value="OJD27579.1"/>
    <property type="molecule type" value="Genomic_DNA"/>
</dbReference>
<gene>
    <name evidence="5" type="ORF">ACJ73_01037</name>
</gene>
<feature type="non-terminal residue" evidence="5">
    <location>
        <position position="1"/>
    </location>
</feature>
<dbReference type="Pfam" id="PF00385">
    <property type="entry name" value="Chromo"/>
    <property type="match status" value="1"/>
</dbReference>
<evidence type="ECO:0000313" key="5">
    <source>
        <dbReference type="EMBL" id="OJD27579.1"/>
    </source>
</evidence>
<comment type="subcellular location">
    <subcellularLocation>
        <location evidence="1">Nucleus</location>
    </subcellularLocation>
</comment>
<organism evidence="5 6">
    <name type="scientific">Blastomyces percursus</name>
    <dbReference type="NCBI Taxonomy" id="1658174"/>
    <lineage>
        <taxon>Eukaryota</taxon>
        <taxon>Fungi</taxon>
        <taxon>Dikarya</taxon>
        <taxon>Ascomycota</taxon>
        <taxon>Pezizomycotina</taxon>
        <taxon>Eurotiomycetes</taxon>
        <taxon>Eurotiomycetidae</taxon>
        <taxon>Onygenales</taxon>
        <taxon>Ajellomycetaceae</taxon>
        <taxon>Blastomyces</taxon>
    </lineage>
</organism>
<dbReference type="GO" id="GO:0006338">
    <property type="term" value="P:chromatin remodeling"/>
    <property type="evidence" value="ECO:0007669"/>
    <property type="project" value="UniProtKB-ARBA"/>
</dbReference>
<dbReference type="VEuPathDB" id="FungiDB:ACJ73_01037"/>
<dbReference type="Gene3D" id="2.40.50.40">
    <property type="match status" value="1"/>
</dbReference>
<dbReference type="AlphaFoldDB" id="A0A1J9R5E2"/>
<dbReference type="PANTHER" id="PTHR22812">
    <property type="entry name" value="CHROMOBOX PROTEIN"/>
    <property type="match status" value="1"/>
</dbReference>
<protein>
    <recommendedName>
        <fullName evidence="4">Chromo domain-containing protein</fullName>
    </recommendedName>
</protein>
<proteinExistence type="predicted"/>
<dbReference type="SMART" id="SM00298">
    <property type="entry name" value="CHROMO"/>
    <property type="match status" value="1"/>
</dbReference>
<evidence type="ECO:0000256" key="1">
    <source>
        <dbReference type="ARBA" id="ARBA00004123"/>
    </source>
</evidence>
<accession>A0A1J9R5E2</accession>
<comment type="subunit">
    <text evidence="2">Component of the NuA4 histone acetyltransferase complex.</text>
</comment>
<dbReference type="InterPro" id="IPR000953">
    <property type="entry name" value="Chromo/chromo_shadow_dom"/>
</dbReference>
<dbReference type="OrthoDB" id="4177918at2759"/>
<evidence type="ECO:0000259" key="4">
    <source>
        <dbReference type="PROSITE" id="PS50013"/>
    </source>
</evidence>